<comment type="similarity">
    <text evidence="1">Belongs to the UPF0102 family.</text>
</comment>
<dbReference type="GO" id="GO:0003676">
    <property type="term" value="F:nucleic acid binding"/>
    <property type="evidence" value="ECO:0007669"/>
    <property type="project" value="InterPro"/>
</dbReference>
<evidence type="ECO:0000256" key="1">
    <source>
        <dbReference type="ARBA" id="ARBA00006738"/>
    </source>
</evidence>
<dbReference type="AlphaFoldDB" id="A0A511AYJ5"/>
<dbReference type="PANTHER" id="PTHR34039:SF1">
    <property type="entry name" value="UPF0102 PROTEIN YRAN"/>
    <property type="match status" value="1"/>
</dbReference>
<dbReference type="EMBL" id="BJUZ01000001">
    <property type="protein sequence ID" value="GEK93275.1"/>
    <property type="molecule type" value="Genomic_DNA"/>
</dbReference>
<evidence type="ECO:0000313" key="2">
    <source>
        <dbReference type="EMBL" id="GEK93275.1"/>
    </source>
</evidence>
<accession>A0A511AYJ5</accession>
<reference evidence="2 3" key="1">
    <citation type="submission" date="2019-07" db="EMBL/GenBank/DDBJ databases">
        <title>Whole genome shotgun sequence of Gluconobacter wancherniae NBRC 103581.</title>
        <authorList>
            <person name="Hosoyama A."/>
            <person name="Uohara A."/>
            <person name="Ohji S."/>
            <person name="Ichikawa N."/>
        </authorList>
    </citation>
    <scope>NUCLEOTIDE SEQUENCE [LARGE SCALE GENOMIC DNA]</scope>
    <source>
        <strain evidence="2 3">NBRC 103581</strain>
    </source>
</reference>
<dbReference type="Pfam" id="PF02021">
    <property type="entry name" value="UPF0102"/>
    <property type="match status" value="1"/>
</dbReference>
<dbReference type="InterPro" id="IPR003509">
    <property type="entry name" value="UPF0102_YraN-like"/>
</dbReference>
<name>A0A511AYJ5_9PROT</name>
<dbReference type="InterPro" id="IPR011856">
    <property type="entry name" value="tRNA_endonuc-like_dom_sf"/>
</dbReference>
<dbReference type="InterPro" id="IPR011335">
    <property type="entry name" value="Restrct_endonuc-II-like"/>
</dbReference>
<gene>
    <name evidence="2" type="ORF">GWA01_10450</name>
</gene>
<dbReference type="Gene3D" id="3.40.1350.10">
    <property type="match status" value="1"/>
</dbReference>
<evidence type="ECO:0000313" key="3">
    <source>
        <dbReference type="Proteomes" id="UP000321230"/>
    </source>
</evidence>
<keyword evidence="3" id="KW-1185">Reference proteome</keyword>
<dbReference type="SUPFAM" id="SSF52980">
    <property type="entry name" value="Restriction endonuclease-like"/>
    <property type="match status" value="1"/>
</dbReference>
<sequence length="95" mass="10937">MGLKVLARRLRTPFGEIDLIVADAEWVIAVEVKQRKTLKESAEALSQKQSQRLLAAFDYVLSVRPEWGRPNTRFDLVVVDQKGRTRRIQDALRAF</sequence>
<protein>
    <submittedName>
        <fullName evidence="2">Uncharacterized protein</fullName>
    </submittedName>
</protein>
<organism evidence="2 3">
    <name type="scientific">Gluconobacter wancherniae NBRC 103581</name>
    <dbReference type="NCBI Taxonomy" id="656744"/>
    <lineage>
        <taxon>Bacteria</taxon>
        <taxon>Pseudomonadati</taxon>
        <taxon>Pseudomonadota</taxon>
        <taxon>Alphaproteobacteria</taxon>
        <taxon>Acetobacterales</taxon>
        <taxon>Acetobacteraceae</taxon>
        <taxon>Gluconobacter</taxon>
    </lineage>
</organism>
<dbReference type="Proteomes" id="UP000321230">
    <property type="component" value="Unassembled WGS sequence"/>
</dbReference>
<dbReference type="PANTHER" id="PTHR34039">
    <property type="entry name" value="UPF0102 PROTEIN YRAN"/>
    <property type="match status" value="1"/>
</dbReference>
<proteinExistence type="inferred from homology"/>
<comment type="caution">
    <text evidence="2">The sequence shown here is derived from an EMBL/GenBank/DDBJ whole genome shotgun (WGS) entry which is preliminary data.</text>
</comment>